<feature type="domain" description="CHAT" evidence="1">
    <location>
        <begin position="1008"/>
        <end position="1265"/>
    </location>
</feature>
<reference evidence="2 3" key="1">
    <citation type="journal article" date="2021" name="Nat. Commun.">
        <title>Genetic determinants of endophytism in the Arabidopsis root mycobiome.</title>
        <authorList>
            <person name="Mesny F."/>
            <person name="Miyauchi S."/>
            <person name="Thiergart T."/>
            <person name="Pickel B."/>
            <person name="Atanasova L."/>
            <person name="Karlsson M."/>
            <person name="Huettel B."/>
            <person name="Barry K.W."/>
            <person name="Haridas S."/>
            <person name="Chen C."/>
            <person name="Bauer D."/>
            <person name="Andreopoulos W."/>
            <person name="Pangilinan J."/>
            <person name="LaButti K."/>
            <person name="Riley R."/>
            <person name="Lipzen A."/>
            <person name="Clum A."/>
            <person name="Drula E."/>
            <person name="Henrissat B."/>
            <person name="Kohler A."/>
            <person name="Grigoriev I.V."/>
            <person name="Martin F.M."/>
            <person name="Hacquard S."/>
        </authorList>
    </citation>
    <scope>NUCLEOTIDE SEQUENCE [LARGE SCALE GENOMIC DNA]</scope>
    <source>
        <strain evidence="2 3">MPI-CAGE-CH-0241</strain>
    </source>
</reference>
<accession>A0A9P8VX93</accession>
<dbReference type="Pfam" id="PF12770">
    <property type="entry name" value="CHAT"/>
    <property type="match status" value="1"/>
</dbReference>
<dbReference type="OrthoDB" id="9991317at2759"/>
<dbReference type="PANTHER" id="PTHR19959">
    <property type="entry name" value="KINESIN LIGHT CHAIN"/>
    <property type="match status" value="1"/>
</dbReference>
<dbReference type="Proteomes" id="UP000777438">
    <property type="component" value="Unassembled WGS sequence"/>
</dbReference>
<comment type="caution">
    <text evidence="2">The sequence shown here is derived from an EMBL/GenBank/DDBJ whole genome shotgun (WGS) entry which is preliminary data.</text>
</comment>
<dbReference type="SUPFAM" id="SSF48452">
    <property type="entry name" value="TPR-like"/>
    <property type="match status" value="3"/>
</dbReference>
<keyword evidence="3" id="KW-1185">Reference proteome</keyword>
<sequence>MALLGFGLGVMYGSRKNMKHLEEGIRVTTQAAETAPPDDPDRAWILKCLSDHLANQYMATGAAHHLEQAIKTCKEATKISPHDSRAECLTSLALHLGDRYHITREVDDLHEAIQIAKQAVGLASGSSLDMLGYMCNLGGLLENLHSRTGDMVPLEEAIQVSKQMVDQVTENSPLRESIFQNLGSQLGSRYLRTGAPGDIDEAVGFGRLALDSMVEENPYRLIALDSLAVNLGFRFSMTADMKDIEESIQLLREAGEMAEDEAERPRILSNLAMHLHMRFERTAALSDLHEAVRVARESVENTPSDHLKLGQHLHTLSIQLGELYTRMGTIDDLTEAIRIAEEAVEATPNDDQLFPSYLDNLSCQLGDLFQRLGHRDDLDKAIASSRKAVEMTPANHIDLPNTLSNLSRRLGDLYSESGSIADIEEAVQVATKCLELTPSNHADMPDFLYTLANSLGLRYEETRELSSLEEAIRVAKQGLDIAPDDPFLLNTLAIFLRNRFLRVGEVKDLNQAIPVVERAISVTPLEHADLGTRLQSLANILSDRYMVTGALADLERSIEVMRQSLAATPVGYREHAGALNNVGSILGDRFLRAGAMVDLTEAIELAQKAVDKSQDDPKQQAMYLNTLGIRLGDLYSRTGSEVDLETAIQACEKAVALTPSDDPYRGGRLNALGIQLGTRHSRTRVTADLKRAIRLAREAVDATPTDHPDCAMFLNTLGFQLNDLFGVTKAMSDLQDAISATQMAVEACPKEHPDRAIYLNNLASRLHDRFLITKLPSDLAMAISYYKTALKQVSSRTITRIEGAIALIQICASNSKWEQAFDAAEVAISLIPTMSPRSLEHSDKQHALTQVVGLASVSAAVALQAGNGPLTALNFLEQEKYPELAQQFVNLRDELHASRSTSALALKEGHELPDQNRSNRRYAVDSELDGLITAIRTKPGFESFLTVPDETSLRAAATFGPIVVINVTAYRCDALVLTKDQIRVVHLPKLKTTELEERAQLGDRGSLKALEWLWDVVANPILDALGITQPPPLDDWPHIWWIPTGILSSFPIHAAGYHMDGSSRTVLDRAMSSYSSSVKAIIQSRQRQVNSPSQARALVVSMKETPGHHALPFATKEAAVLRDWCDSMGVDTVTPERKKQDILSHLPSCSIFHFAGHGHTNSSDPSQSALLLEDWETEQLTVAALLEIDLRGRQPFLAYLSACGTGEIKDERFVDESLHLVSAFQLSGFRHVIGTLWGVIDEMCVDMSRITYREMMKGGMLDGSVCRGLHVASRELRTRWLSQTASTIRDSASANGMPEVVSNSRSISVVTLSQRDVIVVDSDECHSSSPDWVPYVHFGV</sequence>
<dbReference type="EMBL" id="JAGPYM010000025">
    <property type="protein sequence ID" value="KAH6880715.1"/>
    <property type="molecule type" value="Genomic_DNA"/>
</dbReference>
<dbReference type="Gene3D" id="1.25.40.10">
    <property type="entry name" value="Tetratricopeptide repeat domain"/>
    <property type="match status" value="3"/>
</dbReference>
<evidence type="ECO:0000313" key="3">
    <source>
        <dbReference type="Proteomes" id="UP000777438"/>
    </source>
</evidence>
<gene>
    <name evidence="2" type="ORF">B0T10DRAFT_581311</name>
</gene>
<evidence type="ECO:0000313" key="2">
    <source>
        <dbReference type="EMBL" id="KAH6880715.1"/>
    </source>
</evidence>
<proteinExistence type="predicted"/>
<dbReference type="InterPro" id="IPR011990">
    <property type="entry name" value="TPR-like_helical_dom_sf"/>
</dbReference>
<name>A0A9P8VX93_9HYPO</name>
<dbReference type="PANTHER" id="PTHR19959:SF119">
    <property type="entry name" value="FUNGAL LIPASE-LIKE DOMAIN-CONTAINING PROTEIN"/>
    <property type="match status" value="1"/>
</dbReference>
<dbReference type="InterPro" id="IPR024983">
    <property type="entry name" value="CHAT_dom"/>
</dbReference>
<organism evidence="2 3">
    <name type="scientific">Thelonectria olida</name>
    <dbReference type="NCBI Taxonomy" id="1576542"/>
    <lineage>
        <taxon>Eukaryota</taxon>
        <taxon>Fungi</taxon>
        <taxon>Dikarya</taxon>
        <taxon>Ascomycota</taxon>
        <taxon>Pezizomycotina</taxon>
        <taxon>Sordariomycetes</taxon>
        <taxon>Hypocreomycetidae</taxon>
        <taxon>Hypocreales</taxon>
        <taxon>Nectriaceae</taxon>
        <taxon>Thelonectria</taxon>
    </lineage>
</organism>
<protein>
    <submittedName>
        <fullName evidence="2">CHAT domain-containing protein</fullName>
    </submittedName>
</protein>
<evidence type="ECO:0000259" key="1">
    <source>
        <dbReference type="Pfam" id="PF12770"/>
    </source>
</evidence>